<dbReference type="SFLD" id="SFLDS00003">
    <property type="entry name" value="Haloacid_Dehalogenase"/>
    <property type="match status" value="1"/>
</dbReference>
<dbReference type="PANTHER" id="PTHR43434:SF1">
    <property type="entry name" value="PHOSPHOGLYCOLATE PHOSPHATASE"/>
    <property type="match status" value="1"/>
</dbReference>
<dbReference type="PANTHER" id="PTHR43434">
    <property type="entry name" value="PHOSPHOGLYCOLATE PHOSPHATASE"/>
    <property type="match status" value="1"/>
</dbReference>
<dbReference type="InterPro" id="IPR023198">
    <property type="entry name" value="PGP-like_dom2"/>
</dbReference>
<proteinExistence type="predicted"/>
<dbReference type="SUPFAM" id="SSF56784">
    <property type="entry name" value="HAD-like"/>
    <property type="match status" value="1"/>
</dbReference>
<dbReference type="EMBL" id="MGAV01000021">
    <property type="protein sequence ID" value="OGK53277.1"/>
    <property type="molecule type" value="Genomic_DNA"/>
</dbReference>
<name>A0A1F7JCE0_9BACT</name>
<dbReference type="PRINTS" id="PR00413">
    <property type="entry name" value="HADHALOGNASE"/>
</dbReference>
<evidence type="ECO:0000313" key="2">
    <source>
        <dbReference type="Proteomes" id="UP000177418"/>
    </source>
</evidence>
<dbReference type="Gene3D" id="1.10.150.240">
    <property type="entry name" value="Putative phosphatase, domain 2"/>
    <property type="match status" value="1"/>
</dbReference>
<protein>
    <recommendedName>
        <fullName evidence="3">HAD family hydrolase</fullName>
    </recommendedName>
</protein>
<dbReference type="Gene3D" id="3.40.50.1000">
    <property type="entry name" value="HAD superfamily/HAD-like"/>
    <property type="match status" value="1"/>
</dbReference>
<dbReference type="AlphaFoldDB" id="A0A1F7JCE0"/>
<dbReference type="InterPro" id="IPR036412">
    <property type="entry name" value="HAD-like_sf"/>
</dbReference>
<dbReference type="InterPro" id="IPR006439">
    <property type="entry name" value="HAD-SF_hydro_IA"/>
</dbReference>
<organism evidence="1 2">
    <name type="scientific">Candidatus Roizmanbacteria bacterium RIFCSPLOWO2_02_FULL_36_11</name>
    <dbReference type="NCBI Taxonomy" id="1802071"/>
    <lineage>
        <taxon>Bacteria</taxon>
        <taxon>Candidatus Roizmaniibacteriota</taxon>
    </lineage>
</organism>
<dbReference type="Pfam" id="PF13419">
    <property type="entry name" value="HAD_2"/>
    <property type="match status" value="1"/>
</dbReference>
<evidence type="ECO:0000313" key="1">
    <source>
        <dbReference type="EMBL" id="OGK53277.1"/>
    </source>
</evidence>
<comment type="caution">
    <text evidence="1">The sequence shown here is derived from an EMBL/GenBank/DDBJ whole genome shotgun (WGS) entry which is preliminary data.</text>
</comment>
<dbReference type="InterPro" id="IPR041492">
    <property type="entry name" value="HAD_2"/>
</dbReference>
<evidence type="ECO:0008006" key="3">
    <source>
        <dbReference type="Google" id="ProtNLM"/>
    </source>
</evidence>
<dbReference type="NCBIfam" id="TIGR01549">
    <property type="entry name" value="HAD-SF-IA-v1"/>
    <property type="match status" value="1"/>
</dbReference>
<dbReference type="Proteomes" id="UP000177418">
    <property type="component" value="Unassembled WGS sequence"/>
</dbReference>
<gene>
    <name evidence="1" type="ORF">A3H78_03145</name>
</gene>
<reference evidence="1 2" key="1">
    <citation type="journal article" date="2016" name="Nat. Commun.">
        <title>Thousands of microbial genomes shed light on interconnected biogeochemical processes in an aquifer system.</title>
        <authorList>
            <person name="Anantharaman K."/>
            <person name="Brown C.T."/>
            <person name="Hug L.A."/>
            <person name="Sharon I."/>
            <person name="Castelle C.J."/>
            <person name="Probst A.J."/>
            <person name="Thomas B.C."/>
            <person name="Singh A."/>
            <person name="Wilkins M.J."/>
            <person name="Karaoz U."/>
            <person name="Brodie E.L."/>
            <person name="Williams K.H."/>
            <person name="Hubbard S.S."/>
            <person name="Banfield J.F."/>
        </authorList>
    </citation>
    <scope>NUCLEOTIDE SEQUENCE [LARGE SCALE GENOMIC DNA]</scope>
</reference>
<dbReference type="GO" id="GO:0006281">
    <property type="term" value="P:DNA repair"/>
    <property type="evidence" value="ECO:0007669"/>
    <property type="project" value="TreeGrafter"/>
</dbReference>
<sequence length="213" mass="24212">MKLNYDGLIFDMDGVLVDVSRSYREAIRQTASYFLNRNVSMNEVTEIKNKTGMNNDWDATIALINNKKISFKSVKKYFQSLYLGNKNTSGLIDNEKLLISKMMLVKLKKKYKKIAIATGRPRKEAEYVMKKNMLQRVFDCLIARENVKRDKPAPESIIKVIEILGLNNTVYIGDSPSDVSAAKNAGIPSIYVGDQNIGTMRFPTILQVIKYLL</sequence>
<dbReference type="InterPro" id="IPR023214">
    <property type="entry name" value="HAD_sf"/>
</dbReference>
<dbReference type="GO" id="GO:0008967">
    <property type="term" value="F:phosphoglycolate phosphatase activity"/>
    <property type="evidence" value="ECO:0007669"/>
    <property type="project" value="TreeGrafter"/>
</dbReference>
<accession>A0A1F7JCE0</accession>
<dbReference type="InterPro" id="IPR050155">
    <property type="entry name" value="HAD-like_hydrolase_sf"/>
</dbReference>
<dbReference type="SFLD" id="SFLDG01129">
    <property type="entry name" value="C1.5:_HAD__Beta-PGM__Phosphata"/>
    <property type="match status" value="1"/>
</dbReference>